<dbReference type="Proteomes" id="UP001139700">
    <property type="component" value="Unassembled WGS sequence"/>
</dbReference>
<gene>
    <name evidence="1" type="ORF">LXM24_01145</name>
</gene>
<accession>A0A9X1P660</accession>
<name>A0A9X1P660_9BACT</name>
<keyword evidence="1" id="KW-0378">Hydrolase</keyword>
<dbReference type="EMBL" id="JAJTTA010000001">
    <property type="protein sequence ID" value="MCF0038672.1"/>
    <property type="molecule type" value="Genomic_DNA"/>
</dbReference>
<reference evidence="1" key="1">
    <citation type="submission" date="2021-12" db="EMBL/GenBank/DDBJ databases">
        <title>Novel species in genus Dyadobacter.</title>
        <authorList>
            <person name="Ma C."/>
        </authorList>
    </citation>
    <scope>NUCLEOTIDE SEQUENCE</scope>
    <source>
        <strain evidence="1">CY399</strain>
    </source>
</reference>
<dbReference type="AlphaFoldDB" id="A0A9X1P660"/>
<evidence type="ECO:0000313" key="2">
    <source>
        <dbReference type="Proteomes" id="UP001139700"/>
    </source>
</evidence>
<sequence length="346" mass="37661">MIEDQKTKPHIKNPDHSLSRRRFFLHSGAAIFTTTLLSSCEGLIEDIFPKSDKVDDEEQVPDRDKTLAFFGDSLTIGAGGTAPYGSIVAAALSGRPVLSDGIVGQVASRIAVRQGGTPLTISIEGDKLNGIKPVKITKLSNQFLSTPTNYDEYSRTGSIGGVRCTIRRTASESGENYTITPATVSVLDVPADSEFILDDASRLKTATQILWYGRNNIGKPDAEEQIIAALDSSIAYIAAPARYIVVGVLLAQSDRKGTENFDQVAAINEKLAAKYGKSFVEMTPPTDAELAEISYSPSNDDRTDLENFNFPRGLRADVGSDEIHLNDKGYQIIANRVIKRIKELKY</sequence>
<dbReference type="Gene3D" id="3.40.50.1110">
    <property type="entry name" value="SGNH hydrolase"/>
    <property type="match status" value="1"/>
</dbReference>
<keyword evidence="2" id="KW-1185">Reference proteome</keyword>
<evidence type="ECO:0000313" key="1">
    <source>
        <dbReference type="EMBL" id="MCF0038672.1"/>
    </source>
</evidence>
<proteinExistence type="predicted"/>
<dbReference type="RefSeq" id="WP_234611185.1">
    <property type="nucleotide sequence ID" value="NZ_CP098806.1"/>
</dbReference>
<organism evidence="1 2">
    <name type="scientific">Dyadobacter fanqingshengii</name>
    <dbReference type="NCBI Taxonomy" id="2906443"/>
    <lineage>
        <taxon>Bacteria</taxon>
        <taxon>Pseudomonadati</taxon>
        <taxon>Bacteroidota</taxon>
        <taxon>Cytophagia</taxon>
        <taxon>Cytophagales</taxon>
        <taxon>Spirosomataceae</taxon>
        <taxon>Dyadobacter</taxon>
    </lineage>
</organism>
<dbReference type="InterPro" id="IPR036514">
    <property type="entry name" value="SGNH_hydro_sf"/>
</dbReference>
<dbReference type="GO" id="GO:0016788">
    <property type="term" value="F:hydrolase activity, acting on ester bonds"/>
    <property type="evidence" value="ECO:0007669"/>
    <property type="project" value="UniProtKB-ARBA"/>
</dbReference>
<dbReference type="SUPFAM" id="SSF52266">
    <property type="entry name" value="SGNH hydrolase"/>
    <property type="match status" value="1"/>
</dbReference>
<protein>
    <submittedName>
        <fullName evidence="1">SGNH/GDSL hydrolase family protein</fullName>
    </submittedName>
</protein>
<comment type="caution">
    <text evidence="1">The sequence shown here is derived from an EMBL/GenBank/DDBJ whole genome shotgun (WGS) entry which is preliminary data.</text>
</comment>